<keyword evidence="1" id="KW-1133">Transmembrane helix</keyword>
<feature type="transmembrane region" description="Helical" evidence="1">
    <location>
        <begin position="377"/>
        <end position="400"/>
    </location>
</feature>
<keyword evidence="3" id="KW-1185">Reference proteome</keyword>
<sequence length="502" mass="54575">MTEMALRCKMKQAGQNMETGVDAGSGAAVGCGAAAGCGAAVGCDTAAGTGVKADTDVKVSLISKIAYGMGDVGCNFSWMFVGNFLMIFYTDVFGISMGAVAGLMLFSRFWDAVNDPIIGSLTDRTHSRWGRYRPWLLAAAPLTAIVLILTFWAHPGWNSTAKVVYMAITYCILVLGYTCVNIPYGTLCGAMTQNIEERAQINTFRSVAAMIAIGIINIITVPLIETLGAGSDRRGYLLIAVIYGGIFALCHIFCFAKTKEVVAVPERKKISLKEQLGAVSKNRPYILALAGQLLFGFTLYGRNADALYYFTYVEGNKAFFTVYSMCIIIPSIIGAACFPMLFHWTNNKGRAASIFAFLTGMSMMGLGMFTVKESPGLFYGVSALTQFFFSGFNTAIYAIIPDCVEYGEWKTGLRNDGFQYAFISLGNKMGMALGTSLLAMVLGMCGYVAGGRQNPAVLAVIKHSFTTIPGLFWIITGIVLFFYRLNRRRYNEIMKEMYEGGT</sequence>
<dbReference type="CDD" id="cd17332">
    <property type="entry name" value="MFS_MelB_like"/>
    <property type="match status" value="1"/>
</dbReference>
<name>A0ABV1D8Z1_9FIRM</name>
<gene>
    <name evidence="2" type="ORF">WMQ36_11385</name>
</gene>
<protein>
    <submittedName>
        <fullName evidence="2">Glycoside-pentoside-hexuronide (GPH):cation symporter</fullName>
    </submittedName>
</protein>
<dbReference type="Pfam" id="PF13347">
    <property type="entry name" value="MFS_2"/>
    <property type="match status" value="1"/>
</dbReference>
<feature type="transmembrane region" description="Helical" evidence="1">
    <location>
        <begin position="204"/>
        <end position="224"/>
    </location>
</feature>
<dbReference type="NCBIfam" id="TIGR00792">
    <property type="entry name" value="gph"/>
    <property type="match status" value="1"/>
</dbReference>
<feature type="transmembrane region" description="Helical" evidence="1">
    <location>
        <begin position="354"/>
        <end position="371"/>
    </location>
</feature>
<dbReference type="SUPFAM" id="SSF103473">
    <property type="entry name" value="MFS general substrate transporter"/>
    <property type="match status" value="1"/>
</dbReference>
<feature type="transmembrane region" description="Helical" evidence="1">
    <location>
        <begin position="429"/>
        <end position="449"/>
    </location>
</feature>
<keyword evidence="1" id="KW-0812">Transmembrane</keyword>
<evidence type="ECO:0000313" key="3">
    <source>
        <dbReference type="Proteomes" id="UP001454086"/>
    </source>
</evidence>
<dbReference type="Gene3D" id="1.20.1250.20">
    <property type="entry name" value="MFS general substrate transporter like domains"/>
    <property type="match status" value="2"/>
</dbReference>
<dbReference type="InterPro" id="IPR036259">
    <property type="entry name" value="MFS_trans_sf"/>
</dbReference>
<feature type="transmembrane region" description="Helical" evidence="1">
    <location>
        <begin position="236"/>
        <end position="256"/>
    </location>
</feature>
<dbReference type="RefSeq" id="WP_349118214.1">
    <property type="nucleotide sequence ID" value="NZ_JBBMFM010000036.1"/>
</dbReference>
<dbReference type="InterPro" id="IPR001927">
    <property type="entry name" value="Na/Gal_symport"/>
</dbReference>
<reference evidence="2 3" key="1">
    <citation type="submission" date="2024-03" db="EMBL/GenBank/DDBJ databases">
        <title>Human intestinal bacterial collection.</title>
        <authorList>
            <person name="Pauvert C."/>
            <person name="Hitch T.C.A."/>
            <person name="Clavel T."/>
        </authorList>
    </citation>
    <scope>NUCLEOTIDE SEQUENCE [LARGE SCALE GENOMIC DNA]</scope>
    <source>
        <strain evidence="2 3">CLA-SR-H021</strain>
    </source>
</reference>
<comment type="caution">
    <text evidence="2">The sequence shown here is derived from an EMBL/GenBank/DDBJ whole genome shotgun (WGS) entry which is preliminary data.</text>
</comment>
<dbReference type="PANTHER" id="PTHR11328">
    <property type="entry name" value="MAJOR FACILITATOR SUPERFAMILY DOMAIN-CONTAINING PROTEIN"/>
    <property type="match status" value="1"/>
</dbReference>
<feature type="transmembrane region" description="Helical" evidence="1">
    <location>
        <begin position="285"/>
        <end position="302"/>
    </location>
</feature>
<feature type="transmembrane region" description="Helical" evidence="1">
    <location>
        <begin position="134"/>
        <end position="152"/>
    </location>
</feature>
<dbReference type="PANTHER" id="PTHR11328:SF24">
    <property type="entry name" value="MAJOR FACILITATOR SUPERFAMILY (MFS) PROFILE DOMAIN-CONTAINING PROTEIN"/>
    <property type="match status" value="1"/>
</dbReference>
<keyword evidence="1" id="KW-0472">Membrane</keyword>
<feature type="transmembrane region" description="Helical" evidence="1">
    <location>
        <begin position="164"/>
        <end position="184"/>
    </location>
</feature>
<dbReference type="Proteomes" id="UP001454086">
    <property type="component" value="Unassembled WGS sequence"/>
</dbReference>
<dbReference type="InterPro" id="IPR039672">
    <property type="entry name" value="MFS_2"/>
</dbReference>
<feature type="transmembrane region" description="Helical" evidence="1">
    <location>
        <begin position="461"/>
        <end position="485"/>
    </location>
</feature>
<proteinExistence type="predicted"/>
<feature type="transmembrane region" description="Helical" evidence="1">
    <location>
        <begin position="322"/>
        <end position="342"/>
    </location>
</feature>
<evidence type="ECO:0000256" key="1">
    <source>
        <dbReference type="SAM" id="Phobius"/>
    </source>
</evidence>
<organism evidence="2 3">
    <name type="scientific">Enterocloster hominis</name>
    <name type="common">ex Hitch et al. 2024</name>
    <dbReference type="NCBI Taxonomy" id="1917870"/>
    <lineage>
        <taxon>Bacteria</taxon>
        <taxon>Bacillati</taxon>
        <taxon>Bacillota</taxon>
        <taxon>Clostridia</taxon>
        <taxon>Lachnospirales</taxon>
        <taxon>Lachnospiraceae</taxon>
        <taxon>Enterocloster</taxon>
    </lineage>
</organism>
<feature type="transmembrane region" description="Helical" evidence="1">
    <location>
        <begin position="86"/>
        <end position="106"/>
    </location>
</feature>
<accession>A0ABV1D8Z1</accession>
<dbReference type="EMBL" id="JBBMFM010000036">
    <property type="protein sequence ID" value="MEQ2425579.1"/>
    <property type="molecule type" value="Genomic_DNA"/>
</dbReference>
<evidence type="ECO:0000313" key="2">
    <source>
        <dbReference type="EMBL" id="MEQ2425579.1"/>
    </source>
</evidence>